<dbReference type="PROSITE" id="PS00088">
    <property type="entry name" value="SOD_MN"/>
    <property type="match status" value="1"/>
</dbReference>
<dbReference type="STRING" id="394958.BGI42_07485"/>
<accession>A0A1D7XJS3</accession>
<dbReference type="Pfam" id="PF00081">
    <property type="entry name" value="Sod_Fe_N"/>
    <property type="match status" value="1"/>
</dbReference>
<dbReference type="RefSeq" id="WP_069679732.1">
    <property type="nucleotide sequence ID" value="NZ_CP017253.2"/>
</dbReference>
<dbReference type="Proteomes" id="UP000094652">
    <property type="component" value="Chromosome"/>
</dbReference>
<dbReference type="Gene3D" id="3.55.40.20">
    <property type="entry name" value="Iron/manganese superoxide dismutase, C-terminal domain"/>
    <property type="match status" value="1"/>
</dbReference>
<dbReference type="GO" id="GO:0005737">
    <property type="term" value="C:cytoplasm"/>
    <property type="evidence" value="ECO:0007669"/>
    <property type="project" value="TreeGrafter"/>
</dbReference>
<dbReference type="InterPro" id="IPR019832">
    <property type="entry name" value="Mn/Fe_SOD_C"/>
</dbReference>
<dbReference type="InterPro" id="IPR019833">
    <property type="entry name" value="Mn/Fe_SOD_BS"/>
</dbReference>
<organism evidence="9 10">
    <name type="scientific">Clostridium taeniosporum</name>
    <dbReference type="NCBI Taxonomy" id="394958"/>
    <lineage>
        <taxon>Bacteria</taxon>
        <taxon>Bacillati</taxon>
        <taxon>Bacillota</taxon>
        <taxon>Clostridia</taxon>
        <taxon>Eubacteriales</taxon>
        <taxon>Clostridiaceae</taxon>
        <taxon>Clostridium</taxon>
    </lineage>
</organism>
<sequence length="204" mass="23230">MFNKIELPYNYEALEPYIDKETINIHYNKHLQTYVNNLNKLLEGHEDFAKGKTLGKILSDTESIPEDIRQGVINQGGGVFNHNLYFSILSPTPKKAPEGKLLDEINATFGNLENLKQNISNAAIAQFGSGYAFLVKDENGKLSVISILNQNSPLSNNLIPILCIDVWEHAYYLKYKNLRADYVKNIWNVIDWGKVEGLYMNYSI</sequence>
<evidence type="ECO:0000313" key="9">
    <source>
        <dbReference type="EMBL" id="AOR23581.1"/>
    </source>
</evidence>
<dbReference type="OrthoDB" id="9803125at2"/>
<evidence type="ECO:0000256" key="2">
    <source>
        <dbReference type="ARBA" id="ARBA00012682"/>
    </source>
</evidence>
<evidence type="ECO:0000256" key="5">
    <source>
        <dbReference type="PIRSR" id="PIRSR000349-1"/>
    </source>
</evidence>
<feature type="binding site" evidence="5">
    <location>
        <position position="169"/>
    </location>
    <ligand>
        <name>Mn(2+)</name>
        <dbReference type="ChEBI" id="CHEBI:29035"/>
    </ligand>
</feature>
<evidence type="ECO:0000256" key="3">
    <source>
        <dbReference type="ARBA" id="ARBA00022723"/>
    </source>
</evidence>
<comment type="catalytic activity">
    <reaction evidence="6">
        <text>2 superoxide + 2 H(+) = H2O2 + O2</text>
        <dbReference type="Rhea" id="RHEA:20696"/>
        <dbReference type="ChEBI" id="CHEBI:15378"/>
        <dbReference type="ChEBI" id="CHEBI:15379"/>
        <dbReference type="ChEBI" id="CHEBI:16240"/>
        <dbReference type="ChEBI" id="CHEBI:18421"/>
        <dbReference type="EC" id="1.15.1.1"/>
    </reaction>
</comment>
<feature type="binding site" evidence="5">
    <location>
        <position position="82"/>
    </location>
    <ligand>
        <name>Mn(2+)</name>
        <dbReference type="ChEBI" id="CHEBI:29035"/>
    </ligand>
</feature>
<dbReference type="PANTHER" id="PTHR43595">
    <property type="entry name" value="37S RIBOSOMAL PROTEIN S26, MITOCHONDRIAL"/>
    <property type="match status" value="1"/>
</dbReference>
<evidence type="ECO:0000256" key="1">
    <source>
        <dbReference type="ARBA" id="ARBA00008714"/>
    </source>
</evidence>
<feature type="domain" description="Manganese/iron superoxide dismutase C-terminal" evidence="8">
    <location>
        <begin position="97"/>
        <end position="196"/>
    </location>
</feature>
<dbReference type="PIRSF" id="PIRSF000349">
    <property type="entry name" value="SODismutase"/>
    <property type="match status" value="1"/>
</dbReference>
<feature type="binding site" evidence="5">
    <location>
        <position position="165"/>
    </location>
    <ligand>
        <name>Mn(2+)</name>
        <dbReference type="ChEBI" id="CHEBI:29035"/>
    </ligand>
</feature>
<evidence type="ECO:0000256" key="6">
    <source>
        <dbReference type="RuleBase" id="RU000414"/>
    </source>
</evidence>
<dbReference type="InterPro" id="IPR036324">
    <property type="entry name" value="Mn/Fe_SOD_N_sf"/>
</dbReference>
<dbReference type="GO" id="GO:0046872">
    <property type="term" value="F:metal ion binding"/>
    <property type="evidence" value="ECO:0007669"/>
    <property type="project" value="UniProtKB-KW"/>
</dbReference>
<dbReference type="Pfam" id="PF02777">
    <property type="entry name" value="Sod_Fe_C"/>
    <property type="match status" value="1"/>
</dbReference>
<name>A0A1D7XJS3_9CLOT</name>
<dbReference type="InterPro" id="IPR019831">
    <property type="entry name" value="Mn/Fe_SOD_N"/>
</dbReference>
<dbReference type="Gene3D" id="1.10.287.990">
    <property type="entry name" value="Fe,Mn superoxide dismutase (SOD) domain"/>
    <property type="match status" value="1"/>
</dbReference>
<comment type="function">
    <text evidence="6">Destroys radicals which are normally produced within the cells and which are toxic to biological systems.</text>
</comment>
<dbReference type="KEGG" id="ctae:BGI42_07485"/>
<proteinExistence type="inferred from homology"/>
<feature type="binding site" evidence="5">
    <location>
        <position position="26"/>
    </location>
    <ligand>
        <name>Mn(2+)</name>
        <dbReference type="ChEBI" id="CHEBI:29035"/>
    </ligand>
</feature>
<evidence type="ECO:0000256" key="4">
    <source>
        <dbReference type="ARBA" id="ARBA00023002"/>
    </source>
</evidence>
<evidence type="ECO:0000259" key="8">
    <source>
        <dbReference type="Pfam" id="PF02777"/>
    </source>
</evidence>
<protein>
    <recommendedName>
        <fullName evidence="2 6">Superoxide dismutase</fullName>
        <ecNumber evidence="2 6">1.15.1.1</ecNumber>
    </recommendedName>
</protein>
<dbReference type="EC" id="1.15.1.1" evidence="2 6"/>
<keyword evidence="3 5" id="KW-0479">Metal-binding</keyword>
<evidence type="ECO:0000313" key="10">
    <source>
        <dbReference type="Proteomes" id="UP000094652"/>
    </source>
</evidence>
<keyword evidence="10" id="KW-1185">Reference proteome</keyword>
<keyword evidence="4 6" id="KW-0560">Oxidoreductase</keyword>
<dbReference type="InterPro" id="IPR001189">
    <property type="entry name" value="Mn/Fe_SOD"/>
</dbReference>
<comment type="similarity">
    <text evidence="1 6">Belongs to the iron/manganese superoxide dismutase family.</text>
</comment>
<dbReference type="PRINTS" id="PR01703">
    <property type="entry name" value="MNSODISMTASE"/>
</dbReference>
<dbReference type="AlphaFoldDB" id="A0A1D7XJS3"/>
<dbReference type="InterPro" id="IPR036314">
    <property type="entry name" value="SOD_C_sf"/>
</dbReference>
<dbReference type="EMBL" id="CP017253">
    <property type="protein sequence ID" value="AOR23581.1"/>
    <property type="molecule type" value="Genomic_DNA"/>
</dbReference>
<feature type="domain" description="Manganese/iron superoxide dismutase N-terminal" evidence="7">
    <location>
        <begin position="5"/>
        <end position="90"/>
    </location>
</feature>
<gene>
    <name evidence="9" type="ORF">BGI42_07485</name>
</gene>
<reference evidence="10" key="1">
    <citation type="submission" date="2016-09" db="EMBL/GenBank/DDBJ databases">
        <title>Genomics of Clostridium taeniosporum, an organism which forms endospores with ribbon-like appendages.</title>
        <authorList>
            <person name="Walker J.R."/>
        </authorList>
    </citation>
    <scope>NUCLEOTIDE SEQUENCE [LARGE SCALE GENOMIC DNA]</scope>
    <source>
        <strain evidence="10">1/k</strain>
    </source>
</reference>
<dbReference type="SUPFAM" id="SSF54719">
    <property type="entry name" value="Fe,Mn superoxide dismutase (SOD), C-terminal domain"/>
    <property type="match status" value="1"/>
</dbReference>
<dbReference type="GO" id="GO:0004784">
    <property type="term" value="F:superoxide dismutase activity"/>
    <property type="evidence" value="ECO:0007669"/>
    <property type="project" value="UniProtKB-EC"/>
</dbReference>
<evidence type="ECO:0000259" key="7">
    <source>
        <dbReference type="Pfam" id="PF00081"/>
    </source>
</evidence>
<dbReference type="PANTHER" id="PTHR43595:SF2">
    <property type="entry name" value="SMALL RIBOSOMAL SUBUNIT PROTEIN MS42"/>
    <property type="match status" value="1"/>
</dbReference>
<dbReference type="SUPFAM" id="SSF46609">
    <property type="entry name" value="Fe,Mn superoxide dismutase (SOD), N-terminal domain"/>
    <property type="match status" value="1"/>
</dbReference>